<gene>
    <name evidence="1" type="ORF">QE152_g7715</name>
</gene>
<dbReference type="Proteomes" id="UP001458880">
    <property type="component" value="Unassembled WGS sequence"/>
</dbReference>
<proteinExistence type="predicted"/>
<evidence type="ECO:0008006" key="3">
    <source>
        <dbReference type="Google" id="ProtNLM"/>
    </source>
</evidence>
<organism evidence="1 2">
    <name type="scientific">Popillia japonica</name>
    <name type="common">Japanese beetle</name>
    <dbReference type="NCBI Taxonomy" id="7064"/>
    <lineage>
        <taxon>Eukaryota</taxon>
        <taxon>Metazoa</taxon>
        <taxon>Ecdysozoa</taxon>
        <taxon>Arthropoda</taxon>
        <taxon>Hexapoda</taxon>
        <taxon>Insecta</taxon>
        <taxon>Pterygota</taxon>
        <taxon>Neoptera</taxon>
        <taxon>Endopterygota</taxon>
        <taxon>Coleoptera</taxon>
        <taxon>Polyphaga</taxon>
        <taxon>Scarabaeiformia</taxon>
        <taxon>Scarabaeidae</taxon>
        <taxon>Rutelinae</taxon>
        <taxon>Popillia</taxon>
    </lineage>
</organism>
<protein>
    <recommendedName>
        <fullName evidence="3">C2H2-type domain-containing protein</fullName>
    </recommendedName>
</protein>
<evidence type="ECO:0000313" key="2">
    <source>
        <dbReference type="Proteomes" id="UP001458880"/>
    </source>
</evidence>
<sequence>MLFKENNCRFCKKVFCCVSCRKKHEYVAHHVNSDCDICIYGETVLRNLKEVSLEHIRSQHLPLHCKICKRVFTSVDEVILNNLCAMNKKPPTEGSSKTPVRSNLEKLESKDEMNFDSPPVMYPFGENNLNANIIISVTNNIVALTTSTPMQGGDDNKFLDNIAQSITPVEPPKRDVDKGSQVEADCIGRKVTFNETQLTETLDESSSRKIQEHLKGVLKKRVLRRNKNKDVVVVDETCDNWETAISESSQPVEKKHINILSDLTNTLNDSNLKIDPPIGEINAKEKFNKGQESTGLWGSVTNIVKTVFSGLSSLSSYHKEVIEEVTHKRVTRRLSIKRLRSDSDIPEGLVCLKRMKFTDIKCRKPINSTAPYKFFLEEKIVKVSHKSTQTD</sequence>
<evidence type="ECO:0000313" key="1">
    <source>
        <dbReference type="EMBL" id="KAK9744504.1"/>
    </source>
</evidence>
<dbReference type="AlphaFoldDB" id="A0AAW1MEJ3"/>
<keyword evidence="2" id="KW-1185">Reference proteome</keyword>
<name>A0AAW1MEJ3_POPJA</name>
<dbReference type="EMBL" id="JASPKY010000057">
    <property type="protein sequence ID" value="KAK9744504.1"/>
    <property type="molecule type" value="Genomic_DNA"/>
</dbReference>
<reference evidence="1 2" key="1">
    <citation type="journal article" date="2024" name="BMC Genomics">
        <title>De novo assembly and annotation of Popillia japonica's genome with initial clues to its potential as an invasive pest.</title>
        <authorList>
            <person name="Cucini C."/>
            <person name="Boschi S."/>
            <person name="Funari R."/>
            <person name="Cardaioli E."/>
            <person name="Iannotti N."/>
            <person name="Marturano G."/>
            <person name="Paoli F."/>
            <person name="Bruttini M."/>
            <person name="Carapelli A."/>
            <person name="Frati F."/>
            <person name="Nardi F."/>
        </authorList>
    </citation>
    <scope>NUCLEOTIDE SEQUENCE [LARGE SCALE GENOMIC DNA]</scope>
    <source>
        <strain evidence="1">DMR45628</strain>
    </source>
</reference>
<accession>A0AAW1MEJ3</accession>
<comment type="caution">
    <text evidence="1">The sequence shown here is derived from an EMBL/GenBank/DDBJ whole genome shotgun (WGS) entry which is preliminary data.</text>
</comment>